<evidence type="ECO:0000259" key="4">
    <source>
        <dbReference type="Pfam" id="PF01212"/>
    </source>
</evidence>
<dbReference type="EMBL" id="MAAO01000006">
    <property type="protein sequence ID" value="OUR96915.1"/>
    <property type="molecule type" value="Genomic_DNA"/>
</dbReference>
<sequence>MRKLQGHTQKTIQEHFQELANYCETNDVSYDQYGNGKFLNQFEEEVAELTGMEAAIFMPSGVMAQLIALRIYSDELVNMKVACHPTCHILLHEEDAYELLHGLEALQCGEKDQVITLKDIQELNSRVASLILELPLRHLGGDLPTWDELTAQKTYCKEQGIKLHLDGARLFECENYYQKSVKEIVSGFDSLFLSFYKGFGSTSGSMLLGSEDFISKAKLWLRRHGGNLFQLYPLAIPAKMNFEKRMKEFDQYVLKAKEIAEVLATLPGVKVIPEKVITNMMHLELPQSKETLYERMSDSKENGFDLGMGVWREEPVGFSRVELSIGDAALKLSLDEIVEGFTYLLKK</sequence>
<dbReference type="InterPro" id="IPR001597">
    <property type="entry name" value="ArAA_b-elim_lyase/Thr_aldolase"/>
</dbReference>
<evidence type="ECO:0000313" key="5">
    <source>
        <dbReference type="EMBL" id="OUR96915.1"/>
    </source>
</evidence>
<dbReference type="InterPro" id="IPR015421">
    <property type="entry name" value="PyrdxlP-dep_Trfase_major"/>
</dbReference>
<proteinExistence type="inferred from homology"/>
<dbReference type="InterPro" id="IPR015422">
    <property type="entry name" value="PyrdxlP-dep_Trfase_small"/>
</dbReference>
<dbReference type="GO" id="GO:0006545">
    <property type="term" value="P:glycine biosynthetic process"/>
    <property type="evidence" value="ECO:0007669"/>
    <property type="project" value="TreeGrafter"/>
</dbReference>
<evidence type="ECO:0000313" key="6">
    <source>
        <dbReference type="Proteomes" id="UP000196531"/>
    </source>
</evidence>
<gene>
    <name evidence="5" type="ORF">A9Q84_11305</name>
</gene>
<dbReference type="AlphaFoldDB" id="A0A1Y5F834"/>
<dbReference type="SUPFAM" id="SSF53383">
    <property type="entry name" value="PLP-dependent transferases"/>
    <property type="match status" value="1"/>
</dbReference>
<evidence type="ECO:0000256" key="3">
    <source>
        <dbReference type="ARBA" id="ARBA00022898"/>
    </source>
</evidence>
<dbReference type="Gene3D" id="3.40.640.10">
    <property type="entry name" value="Type I PLP-dependent aspartate aminotransferase-like (Major domain)"/>
    <property type="match status" value="1"/>
</dbReference>
<comment type="cofactor">
    <cofactor evidence="1">
        <name>pyridoxal 5'-phosphate</name>
        <dbReference type="ChEBI" id="CHEBI:597326"/>
    </cofactor>
</comment>
<comment type="caution">
    <text evidence="5">The sequence shown here is derived from an EMBL/GenBank/DDBJ whole genome shotgun (WGS) entry which is preliminary data.</text>
</comment>
<accession>A0A1Y5F834</accession>
<dbReference type="Pfam" id="PF01212">
    <property type="entry name" value="Beta_elim_lyase"/>
    <property type="match status" value="1"/>
</dbReference>
<reference evidence="6" key="1">
    <citation type="journal article" date="2017" name="Proc. Natl. Acad. Sci. U.S.A.">
        <title>Simulation of Deepwater Horizon oil plume reveals substrate specialization within a complex community of hydrocarbon-degraders.</title>
        <authorList>
            <person name="Hu P."/>
            <person name="Dubinsky E.A."/>
            <person name="Probst A.J."/>
            <person name="Wang J."/>
            <person name="Sieber C.M.K."/>
            <person name="Tom L.M."/>
            <person name="Gardinali P."/>
            <person name="Banfield J.F."/>
            <person name="Atlas R.M."/>
            <person name="Andersen G.L."/>
        </authorList>
    </citation>
    <scope>NUCLEOTIDE SEQUENCE [LARGE SCALE GENOMIC DNA]</scope>
</reference>
<organism evidence="5 6">
    <name type="scientific">Halobacteriovorax marinus</name>
    <dbReference type="NCBI Taxonomy" id="97084"/>
    <lineage>
        <taxon>Bacteria</taxon>
        <taxon>Pseudomonadati</taxon>
        <taxon>Bdellovibrionota</taxon>
        <taxon>Bacteriovoracia</taxon>
        <taxon>Bacteriovoracales</taxon>
        <taxon>Halobacteriovoraceae</taxon>
        <taxon>Halobacteriovorax</taxon>
    </lineage>
</organism>
<dbReference type="Gene3D" id="3.90.1150.10">
    <property type="entry name" value="Aspartate Aminotransferase, domain 1"/>
    <property type="match status" value="1"/>
</dbReference>
<dbReference type="InterPro" id="IPR015424">
    <property type="entry name" value="PyrdxlP-dep_Trfase"/>
</dbReference>
<dbReference type="GO" id="GO:0008732">
    <property type="term" value="F:L-allo-threonine aldolase activity"/>
    <property type="evidence" value="ECO:0007669"/>
    <property type="project" value="TreeGrafter"/>
</dbReference>
<keyword evidence="3" id="KW-0663">Pyridoxal phosphate</keyword>
<comment type="similarity">
    <text evidence="2">Belongs to the threonine aldolase family.</text>
</comment>
<dbReference type="Proteomes" id="UP000196531">
    <property type="component" value="Unassembled WGS sequence"/>
</dbReference>
<feature type="domain" description="Aromatic amino acid beta-eliminating lyase/threonine aldolase" evidence="4">
    <location>
        <begin position="31"/>
        <end position="284"/>
    </location>
</feature>
<evidence type="ECO:0000256" key="1">
    <source>
        <dbReference type="ARBA" id="ARBA00001933"/>
    </source>
</evidence>
<evidence type="ECO:0000256" key="2">
    <source>
        <dbReference type="ARBA" id="ARBA00006966"/>
    </source>
</evidence>
<dbReference type="PANTHER" id="PTHR48097">
    <property type="entry name" value="L-THREONINE ALDOLASE-RELATED"/>
    <property type="match status" value="1"/>
</dbReference>
<dbReference type="GO" id="GO:0006567">
    <property type="term" value="P:L-threonine catabolic process"/>
    <property type="evidence" value="ECO:0007669"/>
    <property type="project" value="TreeGrafter"/>
</dbReference>
<dbReference type="GO" id="GO:0005829">
    <property type="term" value="C:cytosol"/>
    <property type="evidence" value="ECO:0007669"/>
    <property type="project" value="TreeGrafter"/>
</dbReference>
<protein>
    <recommendedName>
        <fullName evidence="4">Aromatic amino acid beta-eliminating lyase/threonine aldolase domain-containing protein</fullName>
    </recommendedName>
</protein>
<name>A0A1Y5F834_9BACT</name>
<dbReference type="PANTHER" id="PTHR48097:SF9">
    <property type="entry name" value="L-THREONINE ALDOLASE"/>
    <property type="match status" value="1"/>
</dbReference>